<sequence length="140" mass="15710">MSDSRPAHVPWLTPYLTVRNARKAVDFYQRAFGFTLHDQVDDDGAVMHVEMFYKGQLILMFAPEGAFGSTAKSPKSAGIEASQSFYVYCDDVDAHYARATAEGARGIMPPEDQFWGDRFCQLEDPDGYRWGFAKPVTARA</sequence>
<dbReference type="InterPro" id="IPR004360">
    <property type="entry name" value="Glyas_Fos-R_dOase_dom"/>
</dbReference>
<gene>
    <name evidence="2" type="ORF">PTE30175_04928</name>
</gene>
<evidence type="ECO:0000313" key="2">
    <source>
        <dbReference type="EMBL" id="VVE55702.1"/>
    </source>
</evidence>
<dbReference type="Gene3D" id="3.30.720.120">
    <property type="match status" value="1"/>
</dbReference>
<name>A0A5E4Z4R5_9BURK</name>
<dbReference type="PANTHER" id="PTHR34109:SF1">
    <property type="entry name" value="VOC DOMAIN-CONTAINING PROTEIN"/>
    <property type="match status" value="1"/>
</dbReference>
<dbReference type="PROSITE" id="PS51819">
    <property type="entry name" value="VOC"/>
    <property type="match status" value="1"/>
</dbReference>
<evidence type="ECO:0000313" key="3">
    <source>
        <dbReference type="Proteomes" id="UP000414233"/>
    </source>
</evidence>
<keyword evidence="3" id="KW-1185">Reference proteome</keyword>
<organism evidence="2 3">
    <name type="scientific">Pandoraea terrae</name>
    <dbReference type="NCBI Taxonomy" id="1537710"/>
    <lineage>
        <taxon>Bacteria</taxon>
        <taxon>Pseudomonadati</taxon>
        <taxon>Pseudomonadota</taxon>
        <taxon>Betaproteobacteria</taxon>
        <taxon>Burkholderiales</taxon>
        <taxon>Burkholderiaceae</taxon>
        <taxon>Pandoraea</taxon>
    </lineage>
</organism>
<protein>
    <submittedName>
        <fullName evidence="2">Glyoxalase</fullName>
    </submittedName>
</protein>
<dbReference type="Proteomes" id="UP000414233">
    <property type="component" value="Unassembled WGS sequence"/>
</dbReference>
<evidence type="ECO:0000259" key="1">
    <source>
        <dbReference type="PROSITE" id="PS51819"/>
    </source>
</evidence>
<proteinExistence type="predicted"/>
<dbReference type="InterPro" id="IPR037523">
    <property type="entry name" value="VOC_core"/>
</dbReference>
<dbReference type="SUPFAM" id="SSF54593">
    <property type="entry name" value="Glyoxalase/Bleomycin resistance protein/Dihydroxybiphenyl dioxygenase"/>
    <property type="match status" value="1"/>
</dbReference>
<dbReference type="Gene3D" id="3.30.720.110">
    <property type="match status" value="1"/>
</dbReference>
<dbReference type="EMBL" id="CABPRZ010000031">
    <property type="protein sequence ID" value="VVE55702.1"/>
    <property type="molecule type" value="Genomic_DNA"/>
</dbReference>
<dbReference type="PANTHER" id="PTHR34109">
    <property type="entry name" value="BNAUNNG04460D PROTEIN-RELATED"/>
    <property type="match status" value="1"/>
</dbReference>
<accession>A0A5E4Z4R5</accession>
<reference evidence="2 3" key="1">
    <citation type="submission" date="2019-08" db="EMBL/GenBank/DDBJ databases">
        <authorList>
            <person name="Peeters C."/>
        </authorList>
    </citation>
    <scope>NUCLEOTIDE SEQUENCE [LARGE SCALE GENOMIC DNA]</scope>
    <source>
        <strain evidence="2 3">LMG 30175</strain>
    </source>
</reference>
<feature type="domain" description="VOC" evidence="1">
    <location>
        <begin position="5"/>
        <end position="135"/>
    </location>
</feature>
<dbReference type="OrthoDB" id="9795306at2"/>
<dbReference type="AlphaFoldDB" id="A0A5E4Z4R5"/>
<dbReference type="RefSeq" id="WP_150699679.1">
    <property type="nucleotide sequence ID" value="NZ_CABPRZ010000031.1"/>
</dbReference>
<dbReference type="InterPro" id="IPR029068">
    <property type="entry name" value="Glyas_Bleomycin-R_OHBP_Dase"/>
</dbReference>
<dbReference type="Pfam" id="PF00903">
    <property type="entry name" value="Glyoxalase"/>
    <property type="match status" value="1"/>
</dbReference>